<reference evidence="18" key="1">
    <citation type="submission" date="2025-08" db="UniProtKB">
        <authorList>
            <consortium name="RefSeq"/>
        </authorList>
    </citation>
    <scope>IDENTIFICATION</scope>
</reference>
<comment type="catalytic activity">
    <reaction evidence="8">
        <text>13-octadecanoyloxy-octadecanoate + H2O = 13-hydroxy-octadecanoate + octadecanoate + H(+)</text>
        <dbReference type="Rhea" id="RHEA:52084"/>
        <dbReference type="ChEBI" id="CHEBI:15377"/>
        <dbReference type="ChEBI" id="CHEBI:15378"/>
        <dbReference type="ChEBI" id="CHEBI:25629"/>
        <dbReference type="ChEBI" id="CHEBI:136304"/>
        <dbReference type="ChEBI" id="CHEBI:136335"/>
    </reaction>
    <physiologicalReaction direction="left-to-right" evidence="8">
        <dbReference type="Rhea" id="RHEA:52085"/>
    </physiologicalReaction>
</comment>
<comment type="catalytic activity">
    <reaction evidence="12">
        <text>9-(9Z-octadecenoyloxy)-octadecanoate + H2O = 9-hydroxy-octadecanoate + (9Z)-octadecenoate + H(+)</text>
        <dbReference type="Rhea" id="RHEA:52048"/>
        <dbReference type="ChEBI" id="CHEBI:15377"/>
        <dbReference type="ChEBI" id="CHEBI:15378"/>
        <dbReference type="ChEBI" id="CHEBI:30823"/>
        <dbReference type="ChEBI" id="CHEBI:136282"/>
        <dbReference type="ChEBI" id="CHEBI:136286"/>
    </reaction>
    <physiologicalReaction direction="left-to-right" evidence="12">
        <dbReference type="Rhea" id="RHEA:52049"/>
    </physiologicalReaction>
</comment>
<dbReference type="PANTHER" id="PTHR10989">
    <property type="entry name" value="ANDROGEN-INDUCED PROTEIN 1-RELATED"/>
    <property type="match status" value="1"/>
</dbReference>
<evidence type="ECO:0000256" key="9">
    <source>
        <dbReference type="ARBA" id="ARBA00047863"/>
    </source>
</evidence>
<dbReference type="PROSITE" id="PS51257">
    <property type="entry name" value="PROKAR_LIPOPROTEIN"/>
    <property type="match status" value="1"/>
</dbReference>
<evidence type="ECO:0000256" key="5">
    <source>
        <dbReference type="ARBA" id="ARBA00022989"/>
    </source>
</evidence>
<comment type="catalytic activity">
    <reaction evidence="15">
        <text>13-(9Z-hexadecenoyloxy)-octadecanoate + H2O = 13-hydroxy-octadecanoate + (9Z)-hexadecenoate + H(+)</text>
        <dbReference type="Rhea" id="RHEA:52076"/>
        <dbReference type="ChEBI" id="CHEBI:15377"/>
        <dbReference type="ChEBI" id="CHEBI:15378"/>
        <dbReference type="ChEBI" id="CHEBI:32372"/>
        <dbReference type="ChEBI" id="CHEBI:136304"/>
        <dbReference type="ChEBI" id="CHEBI:136315"/>
    </reaction>
    <physiologicalReaction direction="left-to-right" evidence="15">
        <dbReference type="Rhea" id="RHEA:52077"/>
    </physiologicalReaction>
</comment>
<sequence>MIRLIFHIVGAIQFFYGCYYDHTYVKIPSTSTNVTPFAGKLKYLTFLNAMLQTVYFTIAVSNDIFGTNEPAPSHKPLLRRIKDTMFSTLAFPMALFVGVTFWGIYAVNRELILPRALDPFFPIWLNHVMHSNIVLFTLIELATSFRMYPSKKKGLTILCTFMLSYAVWVHYIYFRTGSWVYPILNALNWPLRIAFYVFSLIFICGFYSLGENLNKLVWSKEVESTVKSGKKKAK</sequence>
<evidence type="ECO:0000256" key="11">
    <source>
        <dbReference type="ARBA" id="ARBA00048701"/>
    </source>
</evidence>
<evidence type="ECO:0000256" key="13">
    <source>
        <dbReference type="ARBA" id="ARBA00049221"/>
    </source>
</evidence>
<comment type="catalytic activity">
    <reaction evidence="10">
        <text>12-octadecanoyloxy-octadecanoate + H2O = 12-hydroxyoctadecanoate + octadecanoate + H(+)</text>
        <dbReference type="Rhea" id="RHEA:52080"/>
        <dbReference type="ChEBI" id="CHEBI:15377"/>
        <dbReference type="ChEBI" id="CHEBI:15378"/>
        <dbReference type="ChEBI" id="CHEBI:25629"/>
        <dbReference type="ChEBI" id="CHEBI:84201"/>
        <dbReference type="ChEBI" id="CHEBI:136330"/>
    </reaction>
    <physiologicalReaction direction="left-to-right" evidence="10">
        <dbReference type="Rhea" id="RHEA:52081"/>
    </physiologicalReaction>
</comment>
<evidence type="ECO:0000256" key="3">
    <source>
        <dbReference type="ARBA" id="ARBA00009300"/>
    </source>
</evidence>
<organism evidence="18">
    <name type="scientific">Papilio xuthus</name>
    <name type="common">Asian swallowtail butterfly</name>
    <dbReference type="NCBI Taxonomy" id="66420"/>
    <lineage>
        <taxon>Eukaryota</taxon>
        <taxon>Metazoa</taxon>
        <taxon>Ecdysozoa</taxon>
        <taxon>Arthropoda</taxon>
        <taxon>Hexapoda</taxon>
        <taxon>Insecta</taxon>
        <taxon>Pterygota</taxon>
        <taxon>Neoptera</taxon>
        <taxon>Endopterygota</taxon>
        <taxon>Lepidoptera</taxon>
        <taxon>Glossata</taxon>
        <taxon>Ditrysia</taxon>
        <taxon>Papilionoidea</taxon>
        <taxon>Papilionidae</taxon>
        <taxon>Papilioninae</taxon>
        <taxon>Papilio</taxon>
    </lineage>
</organism>
<feature type="transmembrane region" description="Helical" evidence="17">
    <location>
        <begin position="124"/>
        <end position="143"/>
    </location>
</feature>
<dbReference type="Proteomes" id="UP000694872">
    <property type="component" value="Unplaced"/>
</dbReference>
<evidence type="ECO:0000256" key="16">
    <source>
        <dbReference type="ARBA" id="ARBA00049428"/>
    </source>
</evidence>
<evidence type="ECO:0000256" key="6">
    <source>
        <dbReference type="ARBA" id="ARBA00023136"/>
    </source>
</evidence>
<keyword evidence="4 17" id="KW-0812">Transmembrane</keyword>
<dbReference type="InterPro" id="IPR006838">
    <property type="entry name" value="ADTRP_AIG1"/>
</dbReference>
<keyword evidence="5 17" id="KW-1133">Transmembrane helix</keyword>
<feature type="transmembrane region" description="Helical" evidence="17">
    <location>
        <begin position="85"/>
        <end position="104"/>
    </location>
</feature>
<feature type="transmembrane region" description="Helical" evidence="17">
    <location>
        <begin position="155"/>
        <end position="173"/>
    </location>
</feature>
<comment type="catalytic activity">
    <reaction evidence="13">
        <text>9-octadecanoyloxy-octadecanoate + H2O = 9-hydroxy-octadecanoate + octadecanoate + H(+)</text>
        <dbReference type="Rhea" id="RHEA:52096"/>
        <dbReference type="ChEBI" id="CHEBI:15377"/>
        <dbReference type="ChEBI" id="CHEBI:15378"/>
        <dbReference type="ChEBI" id="CHEBI:25629"/>
        <dbReference type="ChEBI" id="CHEBI:136286"/>
        <dbReference type="ChEBI" id="CHEBI:136373"/>
    </reaction>
    <physiologicalReaction direction="left-to-right" evidence="13">
        <dbReference type="Rhea" id="RHEA:52097"/>
    </physiologicalReaction>
</comment>
<comment type="catalytic activity">
    <reaction evidence="14">
        <text>13-(9Z-octadecenoyloxy)-octadecanoate + H2O = 13-hydroxy-octadecanoate + (9Z)-octadecenoate + H(+)</text>
        <dbReference type="Rhea" id="RHEA:52064"/>
        <dbReference type="ChEBI" id="CHEBI:15377"/>
        <dbReference type="ChEBI" id="CHEBI:15378"/>
        <dbReference type="ChEBI" id="CHEBI:30823"/>
        <dbReference type="ChEBI" id="CHEBI:136303"/>
        <dbReference type="ChEBI" id="CHEBI:136304"/>
    </reaction>
    <physiologicalReaction direction="left-to-right" evidence="14">
        <dbReference type="Rhea" id="RHEA:52065"/>
    </physiologicalReaction>
</comment>
<comment type="subcellular location">
    <subcellularLocation>
        <location evidence="2">Endomembrane system</location>
        <topology evidence="2">Multi-pass membrane protein</topology>
    </subcellularLocation>
</comment>
<keyword evidence="6 17" id="KW-0472">Membrane</keyword>
<evidence type="ECO:0000256" key="1">
    <source>
        <dbReference type="ARBA" id="ARBA00000923"/>
    </source>
</evidence>
<comment type="catalytic activity">
    <reaction evidence="11">
        <text>12-(9Z-octadecenoyloxy)-octadecanoate + H2O = 12-hydroxyoctadecanoate + (9Z)-octadecenoate + H(+)</text>
        <dbReference type="Rhea" id="RHEA:52060"/>
        <dbReference type="ChEBI" id="CHEBI:15377"/>
        <dbReference type="ChEBI" id="CHEBI:15378"/>
        <dbReference type="ChEBI" id="CHEBI:30823"/>
        <dbReference type="ChEBI" id="CHEBI:84201"/>
        <dbReference type="ChEBI" id="CHEBI:136302"/>
    </reaction>
    <physiologicalReaction direction="left-to-right" evidence="11">
        <dbReference type="Rhea" id="RHEA:52061"/>
    </physiologicalReaction>
</comment>
<dbReference type="RefSeq" id="XP_013180115.1">
    <property type="nucleotide sequence ID" value="XM_013324661.1"/>
</dbReference>
<dbReference type="PANTHER" id="PTHR10989:SF16">
    <property type="entry name" value="AT02829P-RELATED"/>
    <property type="match status" value="1"/>
</dbReference>
<comment type="catalytic activity">
    <reaction evidence="1">
        <text>9-(9Z-hexadecenoyloxy)-octadecanoate + H2O = (9Z)-hexadecenoate + 9-hydroxy-octadecanoate + H(+)</text>
        <dbReference type="Rhea" id="RHEA:52068"/>
        <dbReference type="ChEBI" id="CHEBI:15377"/>
        <dbReference type="ChEBI" id="CHEBI:15378"/>
        <dbReference type="ChEBI" id="CHEBI:32372"/>
        <dbReference type="ChEBI" id="CHEBI:136286"/>
        <dbReference type="ChEBI" id="CHEBI:136309"/>
    </reaction>
    <physiologicalReaction direction="left-to-right" evidence="1">
        <dbReference type="Rhea" id="RHEA:52069"/>
    </physiologicalReaction>
</comment>
<evidence type="ECO:0000256" key="7">
    <source>
        <dbReference type="ARBA" id="ARBA00047368"/>
    </source>
</evidence>
<dbReference type="GO" id="GO:0016020">
    <property type="term" value="C:membrane"/>
    <property type="evidence" value="ECO:0007669"/>
    <property type="project" value="InterPro"/>
</dbReference>
<evidence type="ECO:0000256" key="2">
    <source>
        <dbReference type="ARBA" id="ARBA00004127"/>
    </source>
</evidence>
<gene>
    <name evidence="18" type="primary">LOC106126797</name>
</gene>
<dbReference type="GeneID" id="106126797"/>
<evidence type="ECO:0000256" key="10">
    <source>
        <dbReference type="ARBA" id="ARBA00048680"/>
    </source>
</evidence>
<evidence type="ECO:0000256" key="14">
    <source>
        <dbReference type="ARBA" id="ARBA00049296"/>
    </source>
</evidence>
<accession>A0AAJ6ZW21</accession>
<comment type="similarity">
    <text evidence="3">Belongs to the AIG1 family.</text>
</comment>
<dbReference type="Pfam" id="PF04750">
    <property type="entry name" value="Far-17a_AIG1"/>
    <property type="match status" value="1"/>
</dbReference>
<dbReference type="AlphaFoldDB" id="A0AAJ6ZW21"/>
<comment type="catalytic activity">
    <reaction evidence="9">
        <text>9-hexadecanoyloxy-octadecanoate + H2O = 9-hydroxy-octadecanoate + hexadecanoate + H(+)</text>
        <dbReference type="Rhea" id="RHEA:52052"/>
        <dbReference type="ChEBI" id="CHEBI:7896"/>
        <dbReference type="ChEBI" id="CHEBI:15377"/>
        <dbReference type="ChEBI" id="CHEBI:15378"/>
        <dbReference type="ChEBI" id="CHEBI:83670"/>
        <dbReference type="ChEBI" id="CHEBI:136286"/>
    </reaction>
    <physiologicalReaction direction="left-to-right" evidence="9">
        <dbReference type="Rhea" id="RHEA:52053"/>
    </physiologicalReaction>
</comment>
<dbReference type="GO" id="GO:0012505">
    <property type="term" value="C:endomembrane system"/>
    <property type="evidence" value="ECO:0007669"/>
    <property type="project" value="UniProtKB-SubCell"/>
</dbReference>
<evidence type="ECO:0000256" key="4">
    <source>
        <dbReference type="ARBA" id="ARBA00022692"/>
    </source>
</evidence>
<protein>
    <submittedName>
        <fullName evidence="18">Androgen-induced gene 1 protein-like</fullName>
    </submittedName>
</protein>
<evidence type="ECO:0000256" key="17">
    <source>
        <dbReference type="SAM" id="Phobius"/>
    </source>
</evidence>
<evidence type="ECO:0000256" key="15">
    <source>
        <dbReference type="ARBA" id="ARBA00049322"/>
    </source>
</evidence>
<dbReference type="KEGG" id="pxu:106126797"/>
<comment type="catalytic activity">
    <reaction evidence="7">
        <text>12-hexadecanoyloxy-octadecanoate + H2O = 12-hydroxyoctadecanoate + hexadecanoate + H(+)</text>
        <dbReference type="Rhea" id="RHEA:52056"/>
        <dbReference type="ChEBI" id="CHEBI:7896"/>
        <dbReference type="ChEBI" id="CHEBI:15377"/>
        <dbReference type="ChEBI" id="CHEBI:15378"/>
        <dbReference type="ChEBI" id="CHEBI:83677"/>
        <dbReference type="ChEBI" id="CHEBI:84201"/>
    </reaction>
    <physiologicalReaction direction="left-to-right" evidence="7">
        <dbReference type="Rhea" id="RHEA:52057"/>
    </physiologicalReaction>
</comment>
<evidence type="ECO:0000256" key="12">
    <source>
        <dbReference type="ARBA" id="ARBA00048800"/>
    </source>
</evidence>
<name>A0AAJ6ZW21_PAPXU</name>
<proteinExistence type="inferred from homology"/>
<feature type="transmembrane region" description="Helical" evidence="17">
    <location>
        <begin position="193"/>
        <end position="210"/>
    </location>
</feature>
<evidence type="ECO:0000313" key="18">
    <source>
        <dbReference type="RefSeq" id="XP_013180115.1"/>
    </source>
</evidence>
<comment type="catalytic activity">
    <reaction evidence="16">
        <text>12-(9Z-hexadecenoyloxy)-octadecanoate + H2O = 12-hydroxyoctadecanoate + (9Z)-hexadecenoate + H(+)</text>
        <dbReference type="Rhea" id="RHEA:52072"/>
        <dbReference type="ChEBI" id="CHEBI:15377"/>
        <dbReference type="ChEBI" id="CHEBI:15378"/>
        <dbReference type="ChEBI" id="CHEBI:32372"/>
        <dbReference type="ChEBI" id="CHEBI:84201"/>
        <dbReference type="ChEBI" id="CHEBI:136312"/>
    </reaction>
    <physiologicalReaction direction="left-to-right" evidence="16">
        <dbReference type="Rhea" id="RHEA:52073"/>
    </physiologicalReaction>
</comment>
<evidence type="ECO:0000256" key="8">
    <source>
        <dbReference type="ARBA" id="ARBA00047427"/>
    </source>
</evidence>